<accession>A0A2M7XG12</accession>
<comment type="caution">
    <text evidence="2">The sequence shown here is derived from an EMBL/GenBank/DDBJ whole genome shotgun (WGS) entry which is preliminary data.</text>
</comment>
<protein>
    <recommendedName>
        <fullName evidence="4">DUF3307 domain-containing protein</fullName>
    </recommendedName>
</protein>
<dbReference type="AlphaFoldDB" id="A0A2M7XG12"/>
<proteinExistence type="predicted"/>
<keyword evidence="1" id="KW-1133">Transmembrane helix</keyword>
<dbReference type="Proteomes" id="UP000231263">
    <property type="component" value="Unassembled WGS sequence"/>
</dbReference>
<keyword evidence="1" id="KW-0812">Transmembrane</keyword>
<evidence type="ECO:0000313" key="2">
    <source>
        <dbReference type="EMBL" id="PJA46813.1"/>
    </source>
</evidence>
<organism evidence="2 3">
    <name type="scientific">Candidatus Uhrbacteria bacterium CG_4_9_14_3_um_filter_41_35</name>
    <dbReference type="NCBI Taxonomy" id="1975034"/>
    <lineage>
        <taxon>Bacteria</taxon>
        <taxon>Candidatus Uhriibacteriota</taxon>
    </lineage>
</organism>
<dbReference type="EMBL" id="PFWT01000007">
    <property type="protein sequence ID" value="PJA46813.1"/>
    <property type="molecule type" value="Genomic_DNA"/>
</dbReference>
<feature type="transmembrane region" description="Helical" evidence="1">
    <location>
        <begin position="135"/>
        <end position="151"/>
    </location>
</feature>
<evidence type="ECO:0000313" key="3">
    <source>
        <dbReference type="Proteomes" id="UP000231263"/>
    </source>
</evidence>
<evidence type="ECO:0000256" key="1">
    <source>
        <dbReference type="SAM" id="Phobius"/>
    </source>
</evidence>
<keyword evidence="1" id="KW-0472">Membrane</keyword>
<evidence type="ECO:0008006" key="4">
    <source>
        <dbReference type="Google" id="ProtNLM"/>
    </source>
</evidence>
<feature type="transmembrane region" description="Helical" evidence="1">
    <location>
        <begin position="85"/>
        <end position="105"/>
    </location>
</feature>
<feature type="transmembrane region" description="Helical" evidence="1">
    <location>
        <begin position="58"/>
        <end position="79"/>
    </location>
</feature>
<name>A0A2M7XG12_9BACT</name>
<feature type="transmembrane region" description="Helical" evidence="1">
    <location>
        <begin position="12"/>
        <end position="37"/>
    </location>
</feature>
<gene>
    <name evidence="2" type="ORF">CO173_01155</name>
</gene>
<sequence>MTLSTHTAIGAIIGFSFGNPIVGFILGFISHFLVDMIPHGDSEIADQYKVQKVNVKKILAYMMIDAVTAIILIVTLFETRSADNTAVLGASIAGSVLPDLLVGIYEVTKSKYLLWFNRLHFFFHDYFIIKYHDIKLPYSLLGQFIFIFLVFKTI</sequence>
<reference evidence="3" key="1">
    <citation type="submission" date="2017-09" db="EMBL/GenBank/DDBJ databases">
        <title>Depth-based differentiation of microbial function through sediment-hosted aquifers and enrichment of novel symbionts in the deep terrestrial subsurface.</title>
        <authorList>
            <person name="Probst A.J."/>
            <person name="Ladd B."/>
            <person name="Jarett J.K."/>
            <person name="Geller-Mcgrath D.E."/>
            <person name="Sieber C.M.K."/>
            <person name="Emerson J.B."/>
            <person name="Anantharaman K."/>
            <person name="Thomas B.C."/>
            <person name="Malmstrom R."/>
            <person name="Stieglmeier M."/>
            <person name="Klingl A."/>
            <person name="Woyke T."/>
            <person name="Ryan C.M."/>
            <person name="Banfield J.F."/>
        </authorList>
    </citation>
    <scope>NUCLEOTIDE SEQUENCE [LARGE SCALE GENOMIC DNA]</scope>
</reference>